<dbReference type="PROSITE" id="PS00113">
    <property type="entry name" value="ADENYLATE_KINASE"/>
    <property type="match status" value="1"/>
</dbReference>
<dbReference type="Proteomes" id="UP000198983">
    <property type="component" value="Chromosome I"/>
</dbReference>
<dbReference type="NCBIfam" id="NF011105">
    <property type="entry name" value="PRK14532.1"/>
    <property type="match status" value="1"/>
</dbReference>
<keyword evidence="3 5" id="KW-0547">Nucleotide-binding</keyword>
<feature type="binding site" evidence="5">
    <location>
        <begin position="86"/>
        <end position="89"/>
    </location>
    <ligand>
        <name>AMP</name>
        <dbReference type="ChEBI" id="CHEBI:456215"/>
    </ligand>
</feature>
<protein>
    <recommendedName>
        <fullName evidence="5 7">Adenylate kinase</fullName>
        <shortName evidence="5">AK</shortName>
        <ecNumber evidence="5 7">2.7.4.3</ecNumber>
    </recommendedName>
    <alternativeName>
        <fullName evidence="5">ATP-AMP transphosphorylase</fullName>
    </alternativeName>
    <alternativeName>
        <fullName evidence="5">ATP:AMP phosphotransferase</fullName>
    </alternativeName>
    <alternativeName>
        <fullName evidence="5">Adenylate monophosphate kinase</fullName>
    </alternativeName>
</protein>
<feature type="binding site" evidence="5">
    <location>
        <position position="93"/>
    </location>
    <ligand>
        <name>AMP</name>
        <dbReference type="ChEBI" id="CHEBI:456215"/>
    </ligand>
</feature>
<feature type="binding site" evidence="5">
    <location>
        <position position="134"/>
    </location>
    <ligand>
        <name>AMP</name>
        <dbReference type="ChEBI" id="CHEBI:456215"/>
    </ligand>
</feature>
<gene>
    <name evidence="5" type="primary">adk</name>
    <name evidence="8" type="ORF">SAMN04489717_2756</name>
</gene>
<name>A0A1H1SCR1_9ACTN</name>
<reference evidence="8 9" key="1">
    <citation type="submission" date="2016-10" db="EMBL/GenBank/DDBJ databases">
        <authorList>
            <person name="de Groot N.N."/>
        </authorList>
    </citation>
    <scope>NUCLEOTIDE SEQUENCE [LARGE SCALE GENOMIC DNA]</scope>
    <source>
        <strain evidence="8 9">DSM 22024</strain>
    </source>
</reference>
<sequence>MTRLLIMGPPGAGKGTQAKKIAERLSIPAISTGDILRQNVEDRTLLGREAARYLDAGELVPDEIINGMVRARLDEPDTDHGFLLDGYPRTLAQVGTLDDILADEGVSLERVLVLTVDPDELVKRVLNRAQESGRSDDTEDVIRRRLEVYSEQTEPLLDVYDGRGLLVPVNGMGEVNEVTERVLSALAK</sequence>
<dbReference type="Gene3D" id="3.40.50.300">
    <property type="entry name" value="P-loop containing nucleotide triphosphate hydrolases"/>
    <property type="match status" value="1"/>
</dbReference>
<dbReference type="EMBL" id="LT629732">
    <property type="protein sequence ID" value="SDS45765.1"/>
    <property type="molecule type" value="Genomic_DNA"/>
</dbReference>
<feature type="binding site" evidence="5">
    <location>
        <begin position="11"/>
        <end position="16"/>
    </location>
    <ligand>
        <name>ATP</name>
        <dbReference type="ChEBI" id="CHEBI:30616"/>
    </ligand>
</feature>
<dbReference type="NCBIfam" id="NF011104">
    <property type="entry name" value="PRK14531.1"/>
    <property type="match status" value="1"/>
</dbReference>
<dbReference type="NCBIfam" id="NF011100">
    <property type="entry name" value="PRK14527.1"/>
    <property type="match status" value="1"/>
</dbReference>
<dbReference type="GO" id="GO:0044209">
    <property type="term" value="P:AMP salvage"/>
    <property type="evidence" value="ECO:0007669"/>
    <property type="project" value="UniProtKB-UniRule"/>
</dbReference>
<keyword evidence="4 5" id="KW-0418">Kinase</keyword>
<feature type="binding site" evidence="5">
    <location>
        <position position="145"/>
    </location>
    <ligand>
        <name>AMP</name>
        <dbReference type="ChEBI" id="CHEBI:456215"/>
    </ligand>
</feature>
<evidence type="ECO:0000256" key="7">
    <source>
        <dbReference type="RuleBase" id="RU003331"/>
    </source>
</evidence>
<dbReference type="GO" id="GO:0005524">
    <property type="term" value="F:ATP binding"/>
    <property type="evidence" value="ECO:0007669"/>
    <property type="project" value="UniProtKB-UniRule"/>
</dbReference>
<dbReference type="Pfam" id="PF00406">
    <property type="entry name" value="ADK"/>
    <property type="match status" value="1"/>
</dbReference>
<feature type="binding site" evidence="5">
    <location>
        <begin position="58"/>
        <end position="60"/>
    </location>
    <ligand>
        <name>AMP</name>
        <dbReference type="ChEBI" id="CHEBI:456215"/>
    </ligand>
</feature>
<comment type="pathway">
    <text evidence="5">Purine metabolism; AMP biosynthesis via salvage pathway; AMP from ADP: step 1/1.</text>
</comment>
<dbReference type="CDD" id="cd01428">
    <property type="entry name" value="ADK"/>
    <property type="match status" value="1"/>
</dbReference>
<feature type="binding site" evidence="5">
    <location>
        <position position="37"/>
    </location>
    <ligand>
        <name>AMP</name>
        <dbReference type="ChEBI" id="CHEBI:456215"/>
    </ligand>
</feature>
<evidence type="ECO:0000313" key="9">
    <source>
        <dbReference type="Proteomes" id="UP000198983"/>
    </source>
</evidence>
<feature type="region of interest" description="NMP" evidence="5">
    <location>
        <begin position="31"/>
        <end position="60"/>
    </location>
</feature>
<dbReference type="InterPro" id="IPR027417">
    <property type="entry name" value="P-loop_NTPase"/>
</dbReference>
<comment type="caution">
    <text evidence="5">Lacks conserved residue(s) required for the propagation of feature annotation.</text>
</comment>
<comment type="catalytic activity">
    <reaction evidence="5 7">
        <text>AMP + ATP = 2 ADP</text>
        <dbReference type="Rhea" id="RHEA:12973"/>
        <dbReference type="ChEBI" id="CHEBI:30616"/>
        <dbReference type="ChEBI" id="CHEBI:456215"/>
        <dbReference type="ChEBI" id="CHEBI:456216"/>
        <dbReference type="EC" id="2.7.4.3"/>
    </reaction>
</comment>
<accession>A0A1H1SCR1</accession>
<evidence type="ECO:0000313" key="8">
    <source>
        <dbReference type="EMBL" id="SDS45765.1"/>
    </source>
</evidence>
<dbReference type="SUPFAM" id="SSF52540">
    <property type="entry name" value="P-loop containing nucleoside triphosphate hydrolases"/>
    <property type="match status" value="1"/>
</dbReference>
<dbReference type="AlphaFoldDB" id="A0A1H1SCR1"/>
<keyword evidence="9" id="KW-1185">Reference proteome</keyword>
<organism evidence="8 9">
    <name type="scientific">Actinopolymorpha singaporensis</name>
    <dbReference type="NCBI Taxonomy" id="117157"/>
    <lineage>
        <taxon>Bacteria</taxon>
        <taxon>Bacillati</taxon>
        <taxon>Actinomycetota</taxon>
        <taxon>Actinomycetes</taxon>
        <taxon>Propionibacteriales</taxon>
        <taxon>Actinopolymorphaceae</taxon>
        <taxon>Actinopolymorpha</taxon>
    </lineage>
</organism>
<dbReference type="UniPathway" id="UPA00588">
    <property type="reaction ID" value="UER00649"/>
</dbReference>
<comment type="similarity">
    <text evidence="5 6">Belongs to the adenylate kinase family.</text>
</comment>
<proteinExistence type="inferred from homology"/>
<comment type="domain">
    <text evidence="5">Consists of three domains, a large central CORE domain and two small peripheral domains, NMPbind and LID, which undergo movements during catalysis. The LID domain closes over the site of phosphoryl transfer upon ATP binding. Assembling and dissambling the active center during each catalytic cycle provides an effective means to prevent ATP hydrolysis.</text>
</comment>
<evidence type="ECO:0000256" key="1">
    <source>
        <dbReference type="ARBA" id="ARBA00022679"/>
    </source>
</evidence>
<dbReference type="OrthoDB" id="9805030at2"/>
<evidence type="ECO:0000256" key="2">
    <source>
        <dbReference type="ARBA" id="ARBA00022727"/>
    </source>
</evidence>
<dbReference type="GO" id="GO:0004017">
    <property type="term" value="F:AMP kinase activity"/>
    <property type="evidence" value="ECO:0007669"/>
    <property type="project" value="UniProtKB-UniRule"/>
</dbReference>
<feature type="binding site" evidence="5">
    <location>
        <position position="173"/>
    </location>
    <ligand>
        <name>ATP</name>
        <dbReference type="ChEBI" id="CHEBI:30616"/>
    </ligand>
</feature>
<keyword evidence="5" id="KW-0963">Cytoplasm</keyword>
<dbReference type="PRINTS" id="PR00094">
    <property type="entry name" value="ADENYLTKNASE"/>
</dbReference>
<dbReference type="InterPro" id="IPR000850">
    <property type="entry name" value="Adenylat/UMP-CMP_kin"/>
</dbReference>
<dbReference type="EC" id="2.7.4.3" evidence="5 7"/>
<dbReference type="HAMAP" id="MF_00235">
    <property type="entry name" value="Adenylate_kinase_Adk"/>
    <property type="match status" value="1"/>
</dbReference>
<dbReference type="STRING" id="117157.SAMN04489717_2756"/>
<dbReference type="NCBIfam" id="NF011101">
    <property type="entry name" value="PRK14528.1"/>
    <property type="match status" value="1"/>
</dbReference>
<evidence type="ECO:0000256" key="6">
    <source>
        <dbReference type="RuleBase" id="RU003330"/>
    </source>
</evidence>
<feature type="binding site" evidence="5">
    <location>
        <position position="32"/>
    </location>
    <ligand>
        <name>AMP</name>
        <dbReference type="ChEBI" id="CHEBI:456215"/>
    </ligand>
</feature>
<evidence type="ECO:0000256" key="4">
    <source>
        <dbReference type="ARBA" id="ARBA00022777"/>
    </source>
</evidence>
<comment type="subcellular location">
    <subcellularLocation>
        <location evidence="5 7">Cytoplasm</location>
    </subcellularLocation>
</comment>
<evidence type="ECO:0000256" key="3">
    <source>
        <dbReference type="ARBA" id="ARBA00022741"/>
    </source>
</evidence>
<feature type="binding site" evidence="5">
    <location>
        <position position="128"/>
    </location>
    <ligand>
        <name>ATP</name>
        <dbReference type="ChEBI" id="CHEBI:30616"/>
    </ligand>
</feature>
<dbReference type="InterPro" id="IPR033690">
    <property type="entry name" value="Adenylat_kinase_CS"/>
</dbReference>
<dbReference type="PANTHER" id="PTHR23359">
    <property type="entry name" value="NUCLEOTIDE KINASE"/>
    <property type="match status" value="1"/>
</dbReference>
<evidence type="ECO:0000256" key="5">
    <source>
        <dbReference type="HAMAP-Rule" id="MF_00235"/>
    </source>
</evidence>
<dbReference type="NCBIfam" id="NF001381">
    <property type="entry name" value="PRK00279.1-3"/>
    <property type="match status" value="1"/>
</dbReference>
<keyword evidence="2 5" id="KW-0545">Nucleotide biosynthesis</keyword>
<dbReference type="GO" id="GO:0005737">
    <property type="term" value="C:cytoplasm"/>
    <property type="evidence" value="ECO:0007669"/>
    <property type="project" value="UniProtKB-SubCell"/>
</dbReference>
<keyword evidence="5 7" id="KW-0067">ATP-binding</keyword>
<comment type="function">
    <text evidence="5">Catalyzes the reversible transfer of the terminal phosphate group between ATP and AMP. Plays an important role in cellular energy homeostasis and in adenine nucleotide metabolism.</text>
</comment>
<keyword evidence="1 5" id="KW-0808">Transferase</keyword>
<comment type="subunit">
    <text evidence="5 7">Monomer.</text>
</comment>